<dbReference type="OrthoDB" id="294696at2759"/>
<evidence type="ECO:0000313" key="3">
    <source>
        <dbReference type="Proteomes" id="UP000271098"/>
    </source>
</evidence>
<dbReference type="InterPro" id="IPR013766">
    <property type="entry name" value="Thioredoxin_domain"/>
</dbReference>
<reference evidence="2 3" key="2">
    <citation type="submission" date="2018-11" db="EMBL/GenBank/DDBJ databases">
        <authorList>
            <consortium name="Pathogen Informatics"/>
        </authorList>
    </citation>
    <scope>NUCLEOTIDE SEQUENCE [LARGE SCALE GENOMIC DNA]</scope>
</reference>
<name>A0A183DRV3_9BILA</name>
<dbReference type="GO" id="GO:0005789">
    <property type="term" value="C:endoplasmic reticulum membrane"/>
    <property type="evidence" value="ECO:0007669"/>
    <property type="project" value="TreeGrafter"/>
</dbReference>
<dbReference type="InterPro" id="IPR036249">
    <property type="entry name" value="Thioredoxin-like_sf"/>
</dbReference>
<proteinExistence type="predicted"/>
<evidence type="ECO:0000313" key="2">
    <source>
        <dbReference type="EMBL" id="VDN18788.1"/>
    </source>
</evidence>
<dbReference type="PANTHER" id="PTHR46295:SF4">
    <property type="entry name" value="ENDOPLASMIC RETICULUM RESIDENT PROTEIN 44.2"/>
    <property type="match status" value="1"/>
</dbReference>
<dbReference type="EMBL" id="UYRT01078561">
    <property type="protein sequence ID" value="VDN18788.1"/>
    <property type="molecule type" value="Genomic_DNA"/>
</dbReference>
<protein>
    <submittedName>
        <fullName evidence="4">Thioredoxin domain-containing protein</fullName>
    </submittedName>
</protein>
<dbReference type="GO" id="GO:0005793">
    <property type="term" value="C:endoplasmic reticulum-Golgi intermediate compartment"/>
    <property type="evidence" value="ECO:0007669"/>
    <property type="project" value="TreeGrafter"/>
</dbReference>
<organism evidence="4">
    <name type="scientific">Gongylonema pulchrum</name>
    <dbReference type="NCBI Taxonomy" id="637853"/>
    <lineage>
        <taxon>Eukaryota</taxon>
        <taxon>Metazoa</taxon>
        <taxon>Ecdysozoa</taxon>
        <taxon>Nematoda</taxon>
        <taxon>Chromadorea</taxon>
        <taxon>Rhabditida</taxon>
        <taxon>Spirurina</taxon>
        <taxon>Spiruromorpha</taxon>
        <taxon>Spiruroidea</taxon>
        <taxon>Gongylonematidae</taxon>
        <taxon>Gongylonema</taxon>
    </lineage>
</organism>
<accession>A0A183DRV3</accession>
<dbReference type="Proteomes" id="UP000271098">
    <property type="component" value="Unassembled WGS sequence"/>
</dbReference>
<evidence type="ECO:0000313" key="4">
    <source>
        <dbReference type="WBParaSite" id="GPUH_0001145801-mRNA-1"/>
    </source>
</evidence>
<gene>
    <name evidence="2" type="ORF">GPUH_LOCUS11444</name>
</gene>
<dbReference type="GO" id="GO:0003756">
    <property type="term" value="F:protein disulfide isomerase activity"/>
    <property type="evidence" value="ECO:0007669"/>
    <property type="project" value="TreeGrafter"/>
</dbReference>
<dbReference type="Gene3D" id="3.40.30.10">
    <property type="entry name" value="Glutaredoxin"/>
    <property type="match status" value="1"/>
</dbReference>
<dbReference type="PROSITE" id="PS51352">
    <property type="entry name" value="THIOREDOXIN_2"/>
    <property type="match status" value="1"/>
</dbReference>
<dbReference type="AlphaFoldDB" id="A0A183DRV3"/>
<dbReference type="GO" id="GO:0006457">
    <property type="term" value="P:protein folding"/>
    <property type="evidence" value="ECO:0007669"/>
    <property type="project" value="TreeGrafter"/>
</dbReference>
<reference evidence="4" key="1">
    <citation type="submission" date="2016-06" db="UniProtKB">
        <authorList>
            <consortium name="WormBaseParasite"/>
        </authorList>
    </citation>
    <scope>IDENTIFICATION</scope>
</reference>
<dbReference type="PANTHER" id="PTHR46295">
    <property type="entry name" value="ENDOPLASMIC RETICULUM RESIDENT PROTEIN 44"/>
    <property type="match status" value="1"/>
</dbReference>
<feature type="domain" description="Thioredoxin" evidence="1">
    <location>
        <begin position="1"/>
        <end position="94"/>
    </location>
</feature>
<dbReference type="WBParaSite" id="GPUH_0001145801-mRNA-1">
    <property type="protein sequence ID" value="GPUH_0001145801-mRNA-1"/>
    <property type="gene ID" value="GPUH_0001145801"/>
</dbReference>
<dbReference type="SUPFAM" id="SSF52833">
    <property type="entry name" value="Thioredoxin-like"/>
    <property type="match status" value="1"/>
</dbReference>
<dbReference type="Pfam" id="PF00085">
    <property type="entry name" value="Thioredoxin"/>
    <property type="match status" value="1"/>
</dbReference>
<keyword evidence="3" id="KW-1185">Reference proteome</keyword>
<dbReference type="InterPro" id="IPR052643">
    <property type="entry name" value="ERP44"/>
</dbReference>
<evidence type="ECO:0000259" key="1">
    <source>
        <dbReference type="PROSITE" id="PS51352"/>
    </source>
</evidence>
<sequence length="94" mass="10724">MVLSGSSFSEYLYVVFVAFCADWCPFSQRLKPVFEEAAKEFAKENPTANVVWALVDSVKQVISFQASVADKYYVTKYPTMKVFINGELATKEYR</sequence>